<dbReference type="InterPro" id="IPR052433">
    <property type="entry name" value="X-Pro_dipept-like"/>
</dbReference>
<dbReference type="SUPFAM" id="SSF55920">
    <property type="entry name" value="Creatinase/aminopeptidase"/>
    <property type="match status" value="1"/>
</dbReference>
<keyword evidence="13" id="KW-1185">Reference proteome</keyword>
<dbReference type="PANTHER" id="PTHR43226:SF4">
    <property type="entry name" value="XAA-PRO AMINOPEPTIDASE 3"/>
    <property type="match status" value="1"/>
</dbReference>
<dbReference type="InterPro" id="IPR007865">
    <property type="entry name" value="Aminopep_P_N"/>
</dbReference>
<keyword evidence="5" id="KW-0645">Protease</keyword>
<dbReference type="InterPro" id="IPR029149">
    <property type="entry name" value="Creatin/AminoP/Spt16_N"/>
</dbReference>
<dbReference type="InterPro" id="IPR001131">
    <property type="entry name" value="Peptidase_M24B_aminopep-P_CS"/>
</dbReference>
<evidence type="ECO:0000256" key="1">
    <source>
        <dbReference type="ARBA" id="ARBA00001424"/>
    </source>
</evidence>
<organism evidence="12 13">
    <name type="scientific">Roseibacillus persicicus</name>
    <dbReference type="NCBI Taxonomy" id="454148"/>
    <lineage>
        <taxon>Bacteria</taxon>
        <taxon>Pseudomonadati</taxon>
        <taxon>Verrucomicrobiota</taxon>
        <taxon>Verrucomicrobiia</taxon>
        <taxon>Verrucomicrobiales</taxon>
        <taxon>Verrucomicrobiaceae</taxon>
        <taxon>Roseibacillus</taxon>
    </lineage>
</organism>
<evidence type="ECO:0000256" key="9">
    <source>
        <dbReference type="ARBA" id="ARBA00023211"/>
    </source>
</evidence>
<evidence type="ECO:0000256" key="7">
    <source>
        <dbReference type="ARBA" id="ARBA00022801"/>
    </source>
</evidence>
<evidence type="ECO:0000256" key="6">
    <source>
        <dbReference type="ARBA" id="ARBA00022723"/>
    </source>
</evidence>
<dbReference type="GO" id="GO:0006508">
    <property type="term" value="P:proteolysis"/>
    <property type="evidence" value="ECO:0007669"/>
    <property type="project" value="UniProtKB-KW"/>
</dbReference>
<dbReference type="PROSITE" id="PS00491">
    <property type="entry name" value="PROLINE_PEPTIDASE"/>
    <property type="match status" value="1"/>
</dbReference>
<proteinExistence type="inferred from homology"/>
<evidence type="ECO:0000259" key="11">
    <source>
        <dbReference type="SMART" id="SM01011"/>
    </source>
</evidence>
<gene>
    <name evidence="12" type="primary">pepP</name>
    <name evidence="12" type="ORF">GCM10007100_15950</name>
</gene>
<comment type="caution">
    <text evidence="12">The sequence shown here is derived from an EMBL/GenBank/DDBJ whole genome shotgun (WGS) entry which is preliminary data.</text>
</comment>
<evidence type="ECO:0000256" key="10">
    <source>
        <dbReference type="RuleBase" id="RU000590"/>
    </source>
</evidence>
<dbReference type="AlphaFoldDB" id="A0A918WKA8"/>
<evidence type="ECO:0000313" key="12">
    <source>
        <dbReference type="EMBL" id="GHC50663.1"/>
    </source>
</evidence>
<dbReference type="Proteomes" id="UP000644507">
    <property type="component" value="Unassembled WGS sequence"/>
</dbReference>
<dbReference type="GO" id="GO:0030145">
    <property type="term" value="F:manganese ion binding"/>
    <property type="evidence" value="ECO:0007669"/>
    <property type="project" value="InterPro"/>
</dbReference>
<dbReference type="Gene3D" id="3.40.350.10">
    <property type="entry name" value="Creatinase/prolidase N-terminal domain"/>
    <property type="match status" value="1"/>
</dbReference>
<comment type="similarity">
    <text evidence="3 10">Belongs to the peptidase M24B family.</text>
</comment>
<keyword evidence="8" id="KW-0482">Metalloprotease</keyword>
<dbReference type="InterPro" id="IPR000994">
    <property type="entry name" value="Pept_M24"/>
</dbReference>
<keyword evidence="9" id="KW-0464">Manganese</keyword>
<dbReference type="GO" id="GO:0070006">
    <property type="term" value="F:metalloaminopeptidase activity"/>
    <property type="evidence" value="ECO:0007669"/>
    <property type="project" value="InterPro"/>
</dbReference>
<dbReference type="InterPro" id="IPR036005">
    <property type="entry name" value="Creatinase/aminopeptidase-like"/>
</dbReference>
<reference evidence="12" key="2">
    <citation type="submission" date="2020-09" db="EMBL/GenBank/DDBJ databases">
        <authorList>
            <person name="Sun Q."/>
            <person name="Kim S."/>
        </authorList>
    </citation>
    <scope>NUCLEOTIDE SEQUENCE</scope>
    <source>
        <strain evidence="12">KCTC 12988</strain>
    </source>
</reference>
<evidence type="ECO:0000256" key="2">
    <source>
        <dbReference type="ARBA" id="ARBA00001936"/>
    </source>
</evidence>
<dbReference type="EMBL" id="BMXI01000006">
    <property type="protein sequence ID" value="GHC50663.1"/>
    <property type="molecule type" value="Genomic_DNA"/>
</dbReference>
<evidence type="ECO:0000256" key="5">
    <source>
        <dbReference type="ARBA" id="ARBA00022670"/>
    </source>
</evidence>
<dbReference type="EC" id="3.4.11.9" evidence="4"/>
<evidence type="ECO:0000256" key="3">
    <source>
        <dbReference type="ARBA" id="ARBA00008766"/>
    </source>
</evidence>
<protein>
    <recommendedName>
        <fullName evidence="4">Xaa-Pro aminopeptidase</fullName>
        <ecNumber evidence="4">3.4.11.9</ecNumber>
    </recommendedName>
</protein>
<sequence>MSVRYDPIDPTLFVRNREKLRGMLKPNSMVVVLANDILPTNADGTFLLQQNRDLFYLCGIDQEETVLVFFPDAKIEKDREILFVRETSEHLAVWEGAKLDKDQAAEVSGIERVEWSESFEATFSFLAPQAEHIYLTTNEHLRAMRVVETRNDRFIKQCQARFPLHKYERLAPLLAELRIIKEQVEIDMLQKACDITEAGFRRILGFIKPGVGEWEIEAEYLHEFVRSRSRGFAYSPIIGSGKNACVLHYLENNQVCEDGEMVLMDVAAEYGNWNADMTRTVPVNGKFTPRQRAVYESVLSVLRQADEILRPGITPKDYQQQVRLFMEKELISLGLIDEKEAAEQDREKLPLVNKYFMHGTSHHLGLDVHDVMPHNEPVREGMVFTIEPGIYIPEENLGVRLENDVVIGKDSNFDLMGNIPIEVDEIEALMAAS</sequence>
<reference evidence="12" key="1">
    <citation type="journal article" date="2014" name="Int. J. Syst. Evol. Microbiol.">
        <title>Complete genome sequence of Corynebacterium casei LMG S-19264T (=DSM 44701T), isolated from a smear-ripened cheese.</title>
        <authorList>
            <consortium name="US DOE Joint Genome Institute (JGI-PGF)"/>
            <person name="Walter F."/>
            <person name="Albersmeier A."/>
            <person name="Kalinowski J."/>
            <person name="Ruckert C."/>
        </authorList>
    </citation>
    <scope>NUCLEOTIDE SEQUENCE</scope>
    <source>
        <strain evidence="12">KCTC 12988</strain>
    </source>
</reference>
<comment type="cofactor">
    <cofactor evidence="2">
        <name>Mn(2+)</name>
        <dbReference type="ChEBI" id="CHEBI:29035"/>
    </cofactor>
</comment>
<comment type="catalytic activity">
    <reaction evidence="1">
        <text>Release of any N-terminal amino acid, including proline, that is linked to proline, even from a dipeptide or tripeptide.</text>
        <dbReference type="EC" id="3.4.11.9"/>
    </reaction>
</comment>
<dbReference type="Gene3D" id="3.90.230.10">
    <property type="entry name" value="Creatinase/methionine aminopeptidase superfamily"/>
    <property type="match status" value="1"/>
</dbReference>
<accession>A0A918WKA8</accession>
<dbReference type="Pfam" id="PF05195">
    <property type="entry name" value="AMP_N"/>
    <property type="match status" value="1"/>
</dbReference>
<dbReference type="SUPFAM" id="SSF53092">
    <property type="entry name" value="Creatinase/prolidase N-terminal domain"/>
    <property type="match status" value="1"/>
</dbReference>
<evidence type="ECO:0000313" key="13">
    <source>
        <dbReference type="Proteomes" id="UP000644507"/>
    </source>
</evidence>
<name>A0A918WKA8_9BACT</name>
<dbReference type="PANTHER" id="PTHR43226">
    <property type="entry name" value="XAA-PRO AMINOPEPTIDASE 3"/>
    <property type="match status" value="1"/>
</dbReference>
<keyword evidence="6 10" id="KW-0479">Metal-binding</keyword>
<dbReference type="Pfam" id="PF00557">
    <property type="entry name" value="Peptidase_M24"/>
    <property type="match status" value="1"/>
</dbReference>
<dbReference type="SMART" id="SM01011">
    <property type="entry name" value="AMP_N"/>
    <property type="match status" value="1"/>
</dbReference>
<evidence type="ECO:0000256" key="8">
    <source>
        <dbReference type="ARBA" id="ARBA00023049"/>
    </source>
</evidence>
<keyword evidence="12" id="KW-0031">Aminopeptidase</keyword>
<keyword evidence="7" id="KW-0378">Hydrolase</keyword>
<evidence type="ECO:0000256" key="4">
    <source>
        <dbReference type="ARBA" id="ARBA00012574"/>
    </source>
</evidence>
<feature type="domain" description="Aminopeptidase P N-terminal" evidence="11">
    <location>
        <begin position="8"/>
        <end position="144"/>
    </location>
</feature>